<evidence type="ECO:0000256" key="3">
    <source>
        <dbReference type="ARBA" id="ARBA00022723"/>
    </source>
</evidence>
<organism evidence="6 7">
    <name type="scientific">Aliiruegeria lutimaris</name>
    <dbReference type="NCBI Taxonomy" id="571298"/>
    <lineage>
        <taxon>Bacteria</taxon>
        <taxon>Pseudomonadati</taxon>
        <taxon>Pseudomonadota</taxon>
        <taxon>Alphaproteobacteria</taxon>
        <taxon>Rhodobacterales</taxon>
        <taxon>Roseobacteraceae</taxon>
        <taxon>Aliiruegeria</taxon>
    </lineage>
</organism>
<keyword evidence="7" id="KW-1185">Reference proteome</keyword>
<sequence length="256" mass="27011">MIGGVLLDISGVLYQGDVAIPGAVEAVRRLRNAGLPIRFLTNSTRRPKRDILTKLQSLGFDVDGNEVLTPAAAACAWLEANGYVPHLLVHPDLEEDFAACRTVGPVAVVVGDAGLYFTYERLNEAFREIESGAPFLALATNRVFRDADGMLSLDAGAFVRALEYSSGKDALVLGKPSVAFFRSGAEGMGSDPADIAMVGDDAESDVAGAISAGIGMGILVRTGKYRDGDETRFNPEPTHVARDIVEAVDAIVANTG</sequence>
<dbReference type="GO" id="GO:0005737">
    <property type="term" value="C:cytoplasm"/>
    <property type="evidence" value="ECO:0007669"/>
    <property type="project" value="TreeGrafter"/>
</dbReference>
<dbReference type="InterPro" id="IPR023214">
    <property type="entry name" value="HAD_sf"/>
</dbReference>
<dbReference type="Pfam" id="PF13242">
    <property type="entry name" value="Hydrolase_like"/>
    <property type="match status" value="1"/>
</dbReference>
<dbReference type="NCBIfam" id="TIGR01458">
    <property type="entry name" value="HAD-SF-IIA-hyp3"/>
    <property type="match status" value="1"/>
</dbReference>
<dbReference type="Gene3D" id="3.40.50.1000">
    <property type="entry name" value="HAD superfamily/HAD-like"/>
    <property type="match status" value="2"/>
</dbReference>
<dbReference type="NCBIfam" id="TIGR01460">
    <property type="entry name" value="HAD-SF-IIA"/>
    <property type="match status" value="1"/>
</dbReference>
<keyword evidence="6" id="KW-0378">Hydrolase</keyword>
<proteinExistence type="inferred from homology"/>
<name>A0A1G9PD89_9RHOB</name>
<dbReference type="PANTHER" id="PTHR19288">
    <property type="entry name" value="4-NITROPHENYLPHOSPHATASE-RELATED"/>
    <property type="match status" value="1"/>
</dbReference>
<evidence type="ECO:0000256" key="1">
    <source>
        <dbReference type="ARBA" id="ARBA00001946"/>
    </source>
</evidence>
<evidence type="ECO:0000256" key="5">
    <source>
        <dbReference type="ARBA" id="ARBA00039666"/>
    </source>
</evidence>
<dbReference type="InterPro" id="IPR036412">
    <property type="entry name" value="HAD-like_sf"/>
</dbReference>
<dbReference type="GO" id="GO:0046872">
    <property type="term" value="F:metal ion binding"/>
    <property type="evidence" value="ECO:0007669"/>
    <property type="project" value="UniProtKB-KW"/>
</dbReference>
<dbReference type="AlphaFoldDB" id="A0A1G9PD89"/>
<dbReference type="InterPro" id="IPR006355">
    <property type="entry name" value="LHPP/HDHD2"/>
</dbReference>
<evidence type="ECO:0000313" key="7">
    <source>
        <dbReference type="Proteomes" id="UP000199382"/>
    </source>
</evidence>
<dbReference type="OrthoDB" id="148966at2"/>
<reference evidence="6 7" key="1">
    <citation type="submission" date="2016-10" db="EMBL/GenBank/DDBJ databases">
        <authorList>
            <person name="de Groot N.N."/>
        </authorList>
    </citation>
    <scope>NUCLEOTIDE SEQUENCE [LARGE SCALE GENOMIC DNA]</scope>
    <source>
        <strain evidence="6 7">DSM 25294</strain>
    </source>
</reference>
<keyword evidence="4" id="KW-0460">Magnesium</keyword>
<evidence type="ECO:0000256" key="2">
    <source>
        <dbReference type="ARBA" id="ARBA00007958"/>
    </source>
</evidence>
<comment type="similarity">
    <text evidence="2">Belongs to the HAD-like hydrolase superfamily.</text>
</comment>
<accession>A0A1G9PD89</accession>
<dbReference type="EMBL" id="FNEK01000139">
    <property type="protein sequence ID" value="SDL96822.1"/>
    <property type="molecule type" value="Genomic_DNA"/>
</dbReference>
<dbReference type="PANTHER" id="PTHR19288:SF46">
    <property type="entry name" value="HALOACID DEHALOGENASE-LIKE HYDROLASE DOMAIN-CONTAINING PROTEIN 2"/>
    <property type="match status" value="1"/>
</dbReference>
<dbReference type="InterPro" id="IPR006357">
    <property type="entry name" value="HAD-SF_hydro_IIA"/>
</dbReference>
<dbReference type="Pfam" id="PF13344">
    <property type="entry name" value="Hydrolase_6"/>
    <property type="match status" value="1"/>
</dbReference>
<dbReference type="SUPFAM" id="SSF56784">
    <property type="entry name" value="HAD-like"/>
    <property type="match status" value="1"/>
</dbReference>
<evidence type="ECO:0000256" key="4">
    <source>
        <dbReference type="ARBA" id="ARBA00022842"/>
    </source>
</evidence>
<evidence type="ECO:0000313" key="6">
    <source>
        <dbReference type="EMBL" id="SDL96822.1"/>
    </source>
</evidence>
<keyword evidence="3" id="KW-0479">Metal-binding</keyword>
<dbReference type="GO" id="GO:0016791">
    <property type="term" value="F:phosphatase activity"/>
    <property type="evidence" value="ECO:0007669"/>
    <property type="project" value="InterPro"/>
</dbReference>
<protein>
    <recommendedName>
        <fullName evidence="5">Haloacid dehalogenase-like hydrolase domain-containing protein 2</fullName>
    </recommendedName>
</protein>
<comment type="cofactor">
    <cofactor evidence="1">
        <name>Mg(2+)</name>
        <dbReference type="ChEBI" id="CHEBI:18420"/>
    </cofactor>
</comment>
<dbReference type="STRING" id="571298.SAMN04488026_11394"/>
<dbReference type="RefSeq" id="WP_093164923.1">
    <property type="nucleotide sequence ID" value="NZ_FNEK01000139.1"/>
</dbReference>
<dbReference type="Proteomes" id="UP000199382">
    <property type="component" value="Unassembled WGS sequence"/>
</dbReference>
<gene>
    <name evidence="6" type="ORF">SAMN04488026_11394</name>
</gene>